<keyword evidence="3" id="KW-1185">Reference proteome</keyword>
<dbReference type="Proteomes" id="UP000070414">
    <property type="component" value="Unassembled WGS sequence"/>
</dbReference>
<evidence type="ECO:0000256" key="1">
    <source>
        <dbReference type="SAM" id="Coils"/>
    </source>
</evidence>
<proteinExistence type="predicted"/>
<keyword evidence="1" id="KW-0175">Coiled coil</keyword>
<gene>
    <name evidence="2" type="ORF">AKJ38_01715</name>
</gene>
<dbReference type="SUPFAM" id="SSF47598">
    <property type="entry name" value="Ribbon-helix-helix"/>
    <property type="match status" value="1"/>
</dbReference>
<dbReference type="AlphaFoldDB" id="A0A133USM1"/>
<dbReference type="InterPro" id="IPR010985">
    <property type="entry name" value="Ribbon_hlx_hlx"/>
</dbReference>
<dbReference type="PATRIC" id="fig|1698268.3.peg.350"/>
<organism evidence="2 3">
    <name type="scientific">candidate division MSBL1 archaeon SCGC-AAA259I14</name>
    <dbReference type="NCBI Taxonomy" id="1698268"/>
    <lineage>
        <taxon>Archaea</taxon>
        <taxon>Methanobacteriati</taxon>
        <taxon>Methanobacteriota</taxon>
        <taxon>candidate division MSBL1</taxon>
    </lineage>
</organism>
<protein>
    <submittedName>
        <fullName evidence="2">CopG family transcriptional regulator</fullName>
    </submittedName>
</protein>
<dbReference type="EMBL" id="LHXS01000021">
    <property type="protein sequence ID" value="KXA97232.1"/>
    <property type="molecule type" value="Genomic_DNA"/>
</dbReference>
<accession>A0A133USM1</accession>
<name>A0A133USM1_9EURY</name>
<evidence type="ECO:0000313" key="2">
    <source>
        <dbReference type="EMBL" id="KXA97232.1"/>
    </source>
</evidence>
<feature type="coiled-coil region" evidence="1">
    <location>
        <begin position="32"/>
        <end position="64"/>
    </location>
</feature>
<reference evidence="2 3" key="1">
    <citation type="journal article" date="2016" name="Sci. Rep.">
        <title>Metabolic traits of an uncultured archaeal lineage -MSBL1- from brine pools of the Red Sea.</title>
        <authorList>
            <person name="Mwirichia R."/>
            <person name="Alam I."/>
            <person name="Rashid M."/>
            <person name="Vinu M."/>
            <person name="Ba-Alawi W."/>
            <person name="Anthony Kamau A."/>
            <person name="Kamanda Ngugi D."/>
            <person name="Goker M."/>
            <person name="Klenk H.P."/>
            <person name="Bajic V."/>
            <person name="Stingl U."/>
        </authorList>
    </citation>
    <scope>NUCLEOTIDE SEQUENCE [LARGE SCALE GENOMIC DNA]</scope>
    <source>
        <strain evidence="2">SCGC-AAA259I14</strain>
    </source>
</reference>
<dbReference type="GO" id="GO:0006355">
    <property type="term" value="P:regulation of DNA-templated transcription"/>
    <property type="evidence" value="ECO:0007669"/>
    <property type="project" value="InterPro"/>
</dbReference>
<sequence length="72" mass="8545">MSDKKVSIPESLYEKVKERCEGTGFESVSEYVTFVLREVVEEEEEEEEEEKEFSKEDEEKVKERLRALGYMS</sequence>
<comment type="caution">
    <text evidence="2">The sequence shown here is derived from an EMBL/GenBank/DDBJ whole genome shotgun (WGS) entry which is preliminary data.</text>
</comment>
<evidence type="ECO:0000313" key="3">
    <source>
        <dbReference type="Proteomes" id="UP000070414"/>
    </source>
</evidence>